<feature type="region of interest" description="Disordered" evidence="1">
    <location>
        <begin position="404"/>
        <end position="430"/>
    </location>
</feature>
<feature type="region of interest" description="Disordered" evidence="1">
    <location>
        <begin position="475"/>
        <end position="631"/>
    </location>
</feature>
<feature type="compositionally biased region" description="Basic and acidic residues" evidence="1">
    <location>
        <begin position="523"/>
        <end position="543"/>
    </location>
</feature>
<gene>
    <name evidence="2" type="ORF">M378DRAFT_533104</name>
</gene>
<dbReference type="Proteomes" id="UP000054549">
    <property type="component" value="Unassembled WGS sequence"/>
</dbReference>
<feature type="compositionally biased region" description="Basic residues" evidence="1">
    <location>
        <begin position="404"/>
        <end position="413"/>
    </location>
</feature>
<organism evidence="2 3">
    <name type="scientific">Amanita muscaria (strain Koide BX008)</name>
    <dbReference type="NCBI Taxonomy" id="946122"/>
    <lineage>
        <taxon>Eukaryota</taxon>
        <taxon>Fungi</taxon>
        <taxon>Dikarya</taxon>
        <taxon>Basidiomycota</taxon>
        <taxon>Agaricomycotina</taxon>
        <taxon>Agaricomycetes</taxon>
        <taxon>Agaricomycetidae</taxon>
        <taxon>Agaricales</taxon>
        <taxon>Pluteineae</taxon>
        <taxon>Amanitaceae</taxon>
        <taxon>Amanita</taxon>
    </lineage>
</organism>
<feature type="compositionally biased region" description="Acidic residues" evidence="1">
    <location>
        <begin position="481"/>
        <end position="492"/>
    </location>
</feature>
<feature type="compositionally biased region" description="Low complexity" evidence="1">
    <location>
        <begin position="171"/>
        <end position="181"/>
    </location>
</feature>
<dbReference type="InParanoid" id="A0A0C2W505"/>
<evidence type="ECO:0000256" key="1">
    <source>
        <dbReference type="SAM" id="MobiDB-lite"/>
    </source>
</evidence>
<reference evidence="2 3" key="1">
    <citation type="submission" date="2014-04" db="EMBL/GenBank/DDBJ databases">
        <title>Evolutionary Origins and Diversification of the Mycorrhizal Mutualists.</title>
        <authorList>
            <consortium name="DOE Joint Genome Institute"/>
            <consortium name="Mycorrhizal Genomics Consortium"/>
            <person name="Kohler A."/>
            <person name="Kuo A."/>
            <person name="Nagy L.G."/>
            <person name="Floudas D."/>
            <person name="Copeland A."/>
            <person name="Barry K.W."/>
            <person name="Cichocki N."/>
            <person name="Veneault-Fourrey C."/>
            <person name="LaButti K."/>
            <person name="Lindquist E.A."/>
            <person name="Lipzen A."/>
            <person name="Lundell T."/>
            <person name="Morin E."/>
            <person name="Murat C."/>
            <person name="Riley R."/>
            <person name="Ohm R."/>
            <person name="Sun H."/>
            <person name="Tunlid A."/>
            <person name="Henrissat B."/>
            <person name="Grigoriev I.V."/>
            <person name="Hibbett D.S."/>
            <person name="Martin F."/>
        </authorList>
    </citation>
    <scope>NUCLEOTIDE SEQUENCE [LARGE SCALE GENOMIC DNA]</scope>
    <source>
        <strain evidence="2 3">Koide BX008</strain>
    </source>
</reference>
<dbReference type="HOGENOM" id="CLU_386827_0_0_1"/>
<keyword evidence="3" id="KW-1185">Reference proteome</keyword>
<evidence type="ECO:0000313" key="2">
    <source>
        <dbReference type="EMBL" id="KIL56212.1"/>
    </source>
</evidence>
<evidence type="ECO:0000313" key="3">
    <source>
        <dbReference type="Proteomes" id="UP000054549"/>
    </source>
</evidence>
<dbReference type="AlphaFoldDB" id="A0A0C2W505"/>
<feature type="compositionally biased region" description="Low complexity" evidence="1">
    <location>
        <begin position="97"/>
        <end position="108"/>
    </location>
</feature>
<name>A0A0C2W505_AMAMK</name>
<accession>A0A0C2W505</accession>
<proteinExistence type="predicted"/>
<feature type="region of interest" description="Disordered" evidence="1">
    <location>
        <begin position="66"/>
        <end position="302"/>
    </location>
</feature>
<feature type="compositionally biased region" description="Low complexity" evidence="1">
    <location>
        <begin position="216"/>
        <end position="226"/>
    </location>
</feature>
<dbReference type="OrthoDB" id="10686261at2759"/>
<sequence length="714" mass="77275">MKKLRLLPVARKRSSWVMLDEEEVHRVGVSSSALQIKPIPALENELKHSKTTSSFSISTSVPFKKRISAARKMPSPPELHASSSSPPPKFKGKAKASDVSSTSSIPISVKEERSPSAVGVEEADQVLSSGSGLAPCTFDDVQPESPLAPQERQAMPTSSSSDRWKQLQRLPPSASASISPSRFAVQHSKSDLTGAASKHVPLGSVQKPAPVNSLDASASPSSQSKKSPARKGKAIDGGVAKAARKRSPSPMDVEVGEGTDNGGWPLPIDDESHHPNSRSPSASANIKLEQRTSSPSPAAWPLERKKFQKVSTSVSAPAALANKKLGNGLASSVSARAYPKRSKVVADTGILDLTGVDSDDGDVVEIIADRKVKKCSSVIMSPTKFKVKGRDPPMSSSIQQLKLMPKHKHRPDYKRKAAVDREAKAKQQLKNELNMERVIDLTLASDEDEDSQIDVKPLLLAKKAVPCGDEVEKQAVSVVKEEEEDVFGDIEMVDMTASSCNNDEEIDAGPGGDVDMSNSDDINDGKGLEGDEANKDEDDKNDSGDEDPGLPIGNEDAQEDGRSHSSREEEREFSGGEGDEGMKDLVPPLAHLPEPHSDSETGSSHTATEEEVDELKDEDDESEHELADGEDLRDIPNLQLTNVHLRLLFDLDGKRYCRACLSHEPTVYWQVPPGSVELVSEQLMQHCISVHLQICEQFAALDHDELKEIERTVM</sequence>
<feature type="compositionally biased region" description="Basic and acidic residues" evidence="1">
    <location>
        <begin position="559"/>
        <end position="574"/>
    </location>
</feature>
<feature type="compositionally biased region" description="Basic and acidic residues" evidence="1">
    <location>
        <begin position="414"/>
        <end position="425"/>
    </location>
</feature>
<feature type="compositionally biased region" description="Acidic residues" evidence="1">
    <location>
        <begin position="609"/>
        <end position="623"/>
    </location>
</feature>
<dbReference type="EMBL" id="KN818438">
    <property type="protein sequence ID" value="KIL56212.1"/>
    <property type="molecule type" value="Genomic_DNA"/>
</dbReference>
<protein>
    <submittedName>
        <fullName evidence="2">Uncharacterized protein</fullName>
    </submittedName>
</protein>